<accession>A0AA87ZWD7</accession>
<feature type="domain" description="PAP/OAS1 substrate-binding-related" evidence="3">
    <location>
        <begin position="180"/>
        <end position="371"/>
    </location>
</feature>
<organism evidence="4 5">
    <name type="scientific">Ficus carica</name>
    <name type="common">Common fig</name>
    <dbReference type="NCBI Taxonomy" id="3494"/>
    <lineage>
        <taxon>Eukaryota</taxon>
        <taxon>Viridiplantae</taxon>
        <taxon>Streptophyta</taxon>
        <taxon>Embryophyta</taxon>
        <taxon>Tracheophyta</taxon>
        <taxon>Spermatophyta</taxon>
        <taxon>Magnoliopsida</taxon>
        <taxon>eudicotyledons</taxon>
        <taxon>Gunneridae</taxon>
        <taxon>Pentapetalae</taxon>
        <taxon>rosids</taxon>
        <taxon>fabids</taxon>
        <taxon>Rosales</taxon>
        <taxon>Moraceae</taxon>
        <taxon>Ficeae</taxon>
        <taxon>Ficus</taxon>
    </lineage>
</organism>
<feature type="compositionally biased region" description="Basic and acidic residues" evidence="1">
    <location>
        <begin position="543"/>
        <end position="570"/>
    </location>
</feature>
<dbReference type="Pfam" id="PF26180">
    <property type="entry name" value="PAP-OAS1"/>
    <property type="match status" value="1"/>
</dbReference>
<dbReference type="InterPro" id="IPR058921">
    <property type="entry name" value="PAP/OAS1-rel"/>
</dbReference>
<feature type="compositionally biased region" description="Pro residues" evidence="1">
    <location>
        <begin position="19"/>
        <end position="31"/>
    </location>
</feature>
<name>A0AA87ZWD7_FICCA</name>
<feature type="compositionally biased region" description="Low complexity" evidence="1">
    <location>
        <begin position="9"/>
        <end position="18"/>
    </location>
</feature>
<dbReference type="CDD" id="cd05402">
    <property type="entry name" value="NT_PAP_TUTase"/>
    <property type="match status" value="1"/>
</dbReference>
<reference evidence="4" key="1">
    <citation type="submission" date="2023-07" db="EMBL/GenBank/DDBJ databases">
        <title>draft genome sequence of fig (Ficus carica).</title>
        <authorList>
            <person name="Takahashi T."/>
            <person name="Nishimura K."/>
        </authorList>
    </citation>
    <scope>NUCLEOTIDE SEQUENCE</scope>
</reference>
<dbReference type="InterPro" id="IPR043519">
    <property type="entry name" value="NT_sf"/>
</dbReference>
<dbReference type="PANTHER" id="PTHR45979:SF6">
    <property type="entry name" value="NUCLEOTIDYLTRANSFERASE DOMAIN PROTEIN"/>
    <property type="match status" value="1"/>
</dbReference>
<sequence>MEDLQENQPPLSSSLSSPNPNPNLNPNPNSDPNPLLIDAELWLMAEHRTQEILCTVQPNIMCDRTRKEVINYLRTLIIGCFGTEVLAFGSVPLKTYLPDGDIDLTAFCHQLTLEDFARKVCSVLEREGNSEFQVKDVQFIHAQVKVVKCTVKNIPVDISFNQMAGLCTLCFLEQVDQLTGMEHLFKRSIVLVKAWCYYESRILGAHHGLLSTYALETLVLYVINLFHESLRGPLEVFYKFLEYYSTFDWGSYCITINGPVPLSSLAEVTAEGAEFYVDGLLLSTEFLKNCRDMFSLPIKVHELEVNEFLIKRLNILDPLNNKNNLGRSVSKGNFHRIICALAHGAKKLGEILLLQGASMGEELEKFFENTLDRNGRGERPDALVPVPMFGTGKCEPFDLTGDYDSYYGGLQYTQLYHEYAYAASMPLGLTYSCVWDENTLTWTMQLNGNGYYQRGADGFYQGGANVFYTMVPHYHPNPPQFLDTGFNISGAGRSRGTGTYIPEMTADLYHDVPDENMEKKSPEKKNPEPKRRGFRIRSGQKNEQVDNRTRNGLVIRERGDREIQEKESRPPEFSLEEFPLLQITTKSNLPAVAEAREHSPKRMQLKQSTTTFGVTESPTYKPSSSSPLGLPSRSASERADPGTSYPVESTLYTAALMAVPKKEAVLEKEELVESHEESLPQRLYELEDKEDFPPLSI</sequence>
<evidence type="ECO:0000313" key="5">
    <source>
        <dbReference type="Proteomes" id="UP001187192"/>
    </source>
</evidence>
<evidence type="ECO:0000259" key="2">
    <source>
        <dbReference type="Pfam" id="PF22600"/>
    </source>
</evidence>
<feature type="region of interest" description="Disordered" evidence="1">
    <location>
        <begin position="595"/>
        <end position="646"/>
    </location>
</feature>
<dbReference type="Proteomes" id="UP001187192">
    <property type="component" value="Unassembled WGS sequence"/>
</dbReference>
<feature type="region of interest" description="Disordered" evidence="1">
    <location>
        <begin position="1"/>
        <end position="31"/>
    </location>
</feature>
<dbReference type="AlphaFoldDB" id="A0AA87ZWD7"/>
<feature type="region of interest" description="Disordered" evidence="1">
    <location>
        <begin position="672"/>
        <end position="697"/>
    </location>
</feature>
<feature type="region of interest" description="Disordered" evidence="1">
    <location>
        <begin position="509"/>
        <end position="578"/>
    </location>
</feature>
<keyword evidence="5" id="KW-1185">Reference proteome</keyword>
<feature type="compositionally biased region" description="Basic and acidic residues" evidence="1">
    <location>
        <begin position="509"/>
        <end position="531"/>
    </location>
</feature>
<dbReference type="Pfam" id="PF22600">
    <property type="entry name" value="MTPAP-like_central"/>
    <property type="match status" value="1"/>
</dbReference>
<dbReference type="Gene3D" id="3.30.460.10">
    <property type="entry name" value="Beta Polymerase, domain 2"/>
    <property type="match status" value="1"/>
</dbReference>
<evidence type="ECO:0000259" key="3">
    <source>
        <dbReference type="Pfam" id="PF26180"/>
    </source>
</evidence>
<dbReference type="InterPro" id="IPR058920">
    <property type="entry name" value="PAP-OAS1-bd-rel"/>
</dbReference>
<dbReference type="EMBL" id="BTGU01000012">
    <property type="protein sequence ID" value="GMN41164.1"/>
    <property type="molecule type" value="Genomic_DNA"/>
</dbReference>
<proteinExistence type="predicted"/>
<comment type="caution">
    <text evidence="4">The sequence shown here is derived from an EMBL/GenBank/DDBJ whole genome shotgun (WGS) entry which is preliminary data.</text>
</comment>
<evidence type="ECO:0000313" key="4">
    <source>
        <dbReference type="EMBL" id="GMN41164.1"/>
    </source>
</evidence>
<dbReference type="Gene3D" id="1.10.1410.10">
    <property type="match status" value="1"/>
</dbReference>
<evidence type="ECO:0000256" key="1">
    <source>
        <dbReference type="SAM" id="MobiDB-lite"/>
    </source>
</evidence>
<protein>
    <recommendedName>
        <fullName evidence="6">Polymerase nucleotidyl transferase domain-containing protein</fullName>
    </recommendedName>
</protein>
<feature type="domain" description="Poly(A) RNA polymerase mitochondrial-like central palm" evidence="2">
    <location>
        <begin position="50"/>
        <end position="166"/>
    </location>
</feature>
<evidence type="ECO:0008006" key="6">
    <source>
        <dbReference type="Google" id="ProtNLM"/>
    </source>
</evidence>
<feature type="compositionally biased region" description="Polar residues" evidence="1">
    <location>
        <begin position="605"/>
        <end position="621"/>
    </location>
</feature>
<dbReference type="SUPFAM" id="SSF81631">
    <property type="entry name" value="PAP/OAS1 substrate-binding domain"/>
    <property type="match status" value="1"/>
</dbReference>
<dbReference type="InterPro" id="IPR054708">
    <property type="entry name" value="MTPAP-like_central"/>
</dbReference>
<gene>
    <name evidence="4" type="ORF">TIFTF001_010390</name>
</gene>
<dbReference type="PANTHER" id="PTHR45979">
    <property type="entry name" value="PAP/OAS1 SUBSTRATE-BINDING DOMAIN SUPERFAMILY"/>
    <property type="match status" value="1"/>
</dbReference>
<feature type="compositionally biased region" description="Low complexity" evidence="1">
    <location>
        <begin position="622"/>
        <end position="634"/>
    </location>
</feature>
<dbReference type="SUPFAM" id="SSF81301">
    <property type="entry name" value="Nucleotidyltransferase"/>
    <property type="match status" value="1"/>
</dbReference>